<accession>A0A117NVI9</accession>
<dbReference type="EMBL" id="LMWJ01000032">
    <property type="protein sequence ID" value="KUM68219.1"/>
    <property type="molecule type" value="Genomic_DNA"/>
</dbReference>
<reference evidence="1 2" key="1">
    <citation type="submission" date="2015-10" db="EMBL/GenBank/DDBJ databases">
        <title>Draft genome sequence of Streptomyces curacoi DSM 40107, type strain for the species Streptomyces curacoi.</title>
        <authorList>
            <person name="Ruckert C."/>
            <person name="Winkler A."/>
            <person name="Kalinowski J."/>
            <person name="Kampfer P."/>
            <person name="Glaeser S."/>
        </authorList>
    </citation>
    <scope>NUCLEOTIDE SEQUENCE [LARGE SCALE GENOMIC DNA]</scope>
    <source>
        <strain evidence="1 2">DSM 40107</strain>
    </source>
</reference>
<dbReference type="STRING" id="146536.AQI70_34065"/>
<dbReference type="OrthoDB" id="4308266at2"/>
<keyword evidence="2" id="KW-1185">Reference proteome</keyword>
<evidence type="ECO:0000313" key="2">
    <source>
        <dbReference type="Proteomes" id="UP000054024"/>
    </source>
</evidence>
<comment type="caution">
    <text evidence="1">The sequence shown here is derived from an EMBL/GenBank/DDBJ whole genome shotgun (WGS) entry which is preliminary data.</text>
</comment>
<sequence>MTATVIDAPLAVQFMLRNGRSWTADLEGLPNPHLARDLAVGLAENAHPHGGIGARNTANFYAISLRQMVISLAASGFDGPACELTRGTLIQFWLTTSYDREVQTRMLLKGFDTVTGALRPEVREYIAGNPIQKEKATRPHRAYTDAEWSRLEEACKSVVHSSRARHKEALALAELGAEPRIGGRITEADIAWLMRREGPMAYNPDFVERVGGGKWNRPPAGWCSRCAMASSPACTR</sequence>
<dbReference type="RefSeq" id="WP_062156306.1">
    <property type="nucleotide sequence ID" value="NZ_KQ947996.1"/>
</dbReference>
<dbReference type="AlphaFoldDB" id="A0A117NVI9"/>
<gene>
    <name evidence="1" type="ORF">AQI70_34065</name>
</gene>
<protein>
    <submittedName>
        <fullName evidence="1">Uncharacterized protein</fullName>
    </submittedName>
</protein>
<evidence type="ECO:0000313" key="1">
    <source>
        <dbReference type="EMBL" id="KUM68219.1"/>
    </source>
</evidence>
<name>A0A117NVI9_9ACTN</name>
<dbReference type="Proteomes" id="UP000054024">
    <property type="component" value="Unassembled WGS sequence"/>
</dbReference>
<proteinExistence type="predicted"/>
<organism evidence="1 2">
    <name type="scientific">Streptomyces curacoi</name>
    <dbReference type="NCBI Taxonomy" id="146536"/>
    <lineage>
        <taxon>Bacteria</taxon>
        <taxon>Bacillati</taxon>
        <taxon>Actinomycetota</taxon>
        <taxon>Actinomycetes</taxon>
        <taxon>Kitasatosporales</taxon>
        <taxon>Streptomycetaceae</taxon>
        <taxon>Streptomyces</taxon>
    </lineage>
</organism>